<accession>A0A914P9D9</accession>
<evidence type="ECO:0000256" key="2">
    <source>
        <dbReference type="ARBA" id="ARBA00022737"/>
    </source>
</evidence>
<keyword evidence="4" id="KW-0694">RNA-binding</keyword>
<dbReference type="SMART" id="SM00322">
    <property type="entry name" value="KH"/>
    <property type="match status" value="3"/>
</dbReference>
<feature type="domain" description="K Homology" evidence="5">
    <location>
        <begin position="145"/>
        <end position="217"/>
    </location>
</feature>
<dbReference type="Gene3D" id="3.30.1370.10">
    <property type="entry name" value="K Homology domain, type 1"/>
    <property type="match status" value="4"/>
</dbReference>
<protein>
    <submittedName>
        <fullName evidence="7">K Homology domain-containing protein</fullName>
    </submittedName>
</protein>
<dbReference type="AlphaFoldDB" id="A0A914P9D9"/>
<dbReference type="PROSITE" id="PS50084">
    <property type="entry name" value="KH_TYPE_1"/>
    <property type="match status" value="4"/>
</dbReference>
<keyword evidence="3" id="KW-0539">Nucleus</keyword>
<dbReference type="InterPro" id="IPR004087">
    <property type="entry name" value="KH_dom"/>
</dbReference>
<keyword evidence="6" id="KW-1185">Reference proteome</keyword>
<keyword evidence="2" id="KW-0677">Repeat</keyword>
<dbReference type="SUPFAM" id="SSF54791">
    <property type="entry name" value="Eukaryotic type KH-domain (KH-domain type I)"/>
    <property type="match status" value="4"/>
</dbReference>
<comment type="subcellular location">
    <subcellularLocation>
        <location evidence="1">Nucleus</location>
    </subcellularLocation>
</comment>
<dbReference type="WBParaSite" id="PDA_v2.g11872.t1">
    <property type="protein sequence ID" value="PDA_v2.g11872.t1"/>
    <property type="gene ID" value="PDA_v2.g11872"/>
</dbReference>
<feature type="domain" description="K Homology" evidence="5">
    <location>
        <begin position="228"/>
        <end position="299"/>
    </location>
</feature>
<dbReference type="InterPro" id="IPR036612">
    <property type="entry name" value="KH_dom_type_1_sf"/>
</dbReference>
<dbReference type="GO" id="GO:0003723">
    <property type="term" value="F:RNA binding"/>
    <property type="evidence" value="ECO:0007669"/>
    <property type="project" value="UniProtKB-UniRule"/>
</dbReference>
<dbReference type="InterPro" id="IPR015096">
    <property type="entry name" value="FUBP_C"/>
</dbReference>
<dbReference type="InterPro" id="IPR004088">
    <property type="entry name" value="KH_dom_type_1"/>
</dbReference>
<organism evidence="6 7">
    <name type="scientific">Panagrolaimus davidi</name>
    <dbReference type="NCBI Taxonomy" id="227884"/>
    <lineage>
        <taxon>Eukaryota</taxon>
        <taxon>Metazoa</taxon>
        <taxon>Ecdysozoa</taxon>
        <taxon>Nematoda</taxon>
        <taxon>Chromadorea</taxon>
        <taxon>Rhabditida</taxon>
        <taxon>Tylenchina</taxon>
        <taxon>Panagrolaimomorpha</taxon>
        <taxon>Panagrolaimoidea</taxon>
        <taxon>Panagrolaimidae</taxon>
        <taxon>Panagrolaimus</taxon>
    </lineage>
</organism>
<proteinExistence type="predicted"/>
<evidence type="ECO:0000313" key="6">
    <source>
        <dbReference type="Proteomes" id="UP000887578"/>
    </source>
</evidence>
<evidence type="ECO:0000256" key="1">
    <source>
        <dbReference type="ARBA" id="ARBA00004123"/>
    </source>
</evidence>
<dbReference type="Proteomes" id="UP000887578">
    <property type="component" value="Unplaced"/>
</dbReference>
<name>A0A914P9D9_9BILA</name>
<evidence type="ECO:0000256" key="3">
    <source>
        <dbReference type="ARBA" id="ARBA00023242"/>
    </source>
</evidence>
<sequence>MEAIMGENDEILPETIEIQNNCVKFVIGQNGSQISSIQRESGCRIQISGFSLTSPNMSTCVLMGTKNIIGQNGSKISSIQHESGCRIQISGFSLTSPNMSTCVLMGTKNSINKAKNLIQKILIRNNASPILPSAPTVPQNLIPIGHIHRILSIPGKKCGLIIGKNGDKIKALQQQLNVKMWIFQESIAVTNSPKQLNVVGPLFNVIKASQIIENILTTETPQPLIVGLKTMGEVYIPRSCVPTIIGKSGKMINKIRAESGCEIQFKCNEPPNSFEQCATLVGSPEEIARASQMISEALFDASQKRNFGNPCFQNNDQSQTLPIFTSTITKPTTFKDYSNQWAEYYSQAGMFIKNFGQKQ</sequence>
<dbReference type="PANTHER" id="PTHR10288">
    <property type="entry name" value="KH DOMAIN CONTAINING RNA BINDING PROTEIN"/>
    <property type="match status" value="1"/>
</dbReference>
<feature type="domain" description="K Homology" evidence="5">
    <location>
        <begin position="10"/>
        <end position="123"/>
    </location>
</feature>
<dbReference type="Pfam" id="PF09005">
    <property type="entry name" value="FUBP_C"/>
    <property type="match status" value="1"/>
</dbReference>
<dbReference type="Pfam" id="PF00013">
    <property type="entry name" value="KH_1"/>
    <property type="match status" value="4"/>
</dbReference>
<evidence type="ECO:0000313" key="7">
    <source>
        <dbReference type="WBParaSite" id="PDA_v2.g11872.t1"/>
    </source>
</evidence>
<evidence type="ECO:0000259" key="5">
    <source>
        <dbReference type="SMART" id="SM00322"/>
    </source>
</evidence>
<evidence type="ECO:0000256" key="4">
    <source>
        <dbReference type="PROSITE-ProRule" id="PRU00117"/>
    </source>
</evidence>
<dbReference type="GO" id="GO:0005634">
    <property type="term" value="C:nucleus"/>
    <property type="evidence" value="ECO:0007669"/>
    <property type="project" value="UniProtKB-SubCell"/>
</dbReference>
<dbReference type="GO" id="GO:0006355">
    <property type="term" value="P:regulation of DNA-templated transcription"/>
    <property type="evidence" value="ECO:0007669"/>
    <property type="project" value="InterPro"/>
</dbReference>
<reference evidence="7" key="1">
    <citation type="submission" date="2022-11" db="UniProtKB">
        <authorList>
            <consortium name="WormBaseParasite"/>
        </authorList>
    </citation>
    <scope>IDENTIFICATION</scope>
</reference>